<name>A0A7X0NK90_9GAMM</name>
<reference evidence="20 21" key="1">
    <citation type="submission" date="2020-08" db="EMBL/GenBank/DDBJ databases">
        <title>Genomic Encyclopedia of Type Strains, Phase IV (KMG-IV): sequencing the most valuable type-strain genomes for metagenomic binning, comparative biology and taxonomic classification.</title>
        <authorList>
            <person name="Goeker M."/>
        </authorList>
    </citation>
    <scope>NUCLEOTIDE SEQUENCE [LARGE SCALE GENOMIC DNA]</scope>
    <source>
        <strain evidence="20 21">DSM 26287</strain>
    </source>
</reference>
<proteinExistence type="inferred from homology"/>
<comment type="caution">
    <text evidence="20">The sequence shown here is derived from an EMBL/GenBank/DDBJ whole genome shotgun (WGS) entry which is preliminary data.</text>
</comment>
<dbReference type="RefSeq" id="WP_221435281.1">
    <property type="nucleotide sequence ID" value="NZ_AP027362.1"/>
</dbReference>
<comment type="function">
    <text evidence="14 19">Joins adenosylcobinamide-GDP and alpha-ribazole to generate adenosylcobalamin (Ado-cobalamin). Also synthesizes adenosylcobalamin 5'-phosphate from adenosylcobinamide-GDP and alpha-ribazole 5'-phosphate.</text>
</comment>
<dbReference type="NCBIfam" id="NF001277">
    <property type="entry name" value="PRK00235.1-3"/>
    <property type="match status" value="1"/>
</dbReference>
<evidence type="ECO:0000256" key="19">
    <source>
        <dbReference type="HAMAP-Rule" id="MF_00719"/>
    </source>
</evidence>
<dbReference type="EC" id="2.7.8.26" evidence="5 19"/>
<protein>
    <recommendedName>
        <fullName evidence="6 19">Adenosylcobinamide-GDP ribazoletransferase</fullName>
        <ecNumber evidence="5 19">2.7.8.26</ecNumber>
    </recommendedName>
    <alternativeName>
        <fullName evidence="16 19">Cobalamin synthase</fullName>
    </alternativeName>
    <alternativeName>
        <fullName evidence="15 19">Cobalamin-5'-phosphate synthase</fullName>
    </alternativeName>
</protein>
<dbReference type="NCBIfam" id="TIGR00317">
    <property type="entry name" value="cobS"/>
    <property type="match status" value="1"/>
</dbReference>
<evidence type="ECO:0000256" key="1">
    <source>
        <dbReference type="ARBA" id="ARBA00001946"/>
    </source>
</evidence>
<feature type="transmembrane region" description="Helical" evidence="19">
    <location>
        <begin position="49"/>
        <end position="68"/>
    </location>
</feature>
<dbReference type="UniPathway" id="UPA00148">
    <property type="reaction ID" value="UER00238"/>
</dbReference>
<comment type="cofactor">
    <cofactor evidence="1 19">
        <name>Mg(2+)</name>
        <dbReference type="ChEBI" id="CHEBI:18420"/>
    </cofactor>
</comment>
<dbReference type="GO" id="GO:0005886">
    <property type="term" value="C:plasma membrane"/>
    <property type="evidence" value="ECO:0007669"/>
    <property type="project" value="UniProtKB-SubCell"/>
</dbReference>
<keyword evidence="9 19" id="KW-0808">Transferase</keyword>
<evidence type="ECO:0000313" key="20">
    <source>
        <dbReference type="EMBL" id="MBB6544983.1"/>
    </source>
</evidence>
<evidence type="ECO:0000256" key="10">
    <source>
        <dbReference type="ARBA" id="ARBA00022692"/>
    </source>
</evidence>
<dbReference type="AlphaFoldDB" id="A0A7X0NK90"/>
<comment type="similarity">
    <text evidence="4 19">Belongs to the CobS family.</text>
</comment>
<evidence type="ECO:0000313" key="21">
    <source>
        <dbReference type="Proteomes" id="UP000537141"/>
    </source>
</evidence>
<evidence type="ECO:0000256" key="14">
    <source>
        <dbReference type="ARBA" id="ARBA00025228"/>
    </source>
</evidence>
<evidence type="ECO:0000256" key="16">
    <source>
        <dbReference type="ARBA" id="ARBA00032853"/>
    </source>
</evidence>
<dbReference type="Pfam" id="PF02654">
    <property type="entry name" value="CobS"/>
    <property type="match status" value="1"/>
</dbReference>
<feature type="transmembrane region" description="Helical" evidence="19">
    <location>
        <begin position="150"/>
        <end position="170"/>
    </location>
</feature>
<evidence type="ECO:0000256" key="6">
    <source>
        <dbReference type="ARBA" id="ARBA00015850"/>
    </source>
</evidence>
<comment type="catalytic activity">
    <reaction evidence="18 19">
        <text>alpha-ribazole 5'-phosphate + adenosylcob(III)inamide-GDP = adenosylcob(III)alamin 5'-phosphate + GMP + H(+)</text>
        <dbReference type="Rhea" id="RHEA:23560"/>
        <dbReference type="ChEBI" id="CHEBI:15378"/>
        <dbReference type="ChEBI" id="CHEBI:57918"/>
        <dbReference type="ChEBI" id="CHEBI:58115"/>
        <dbReference type="ChEBI" id="CHEBI:60487"/>
        <dbReference type="ChEBI" id="CHEBI:60493"/>
        <dbReference type="EC" id="2.7.8.26"/>
    </reaction>
</comment>
<dbReference type="HAMAP" id="MF_00719">
    <property type="entry name" value="CobS"/>
    <property type="match status" value="1"/>
</dbReference>
<evidence type="ECO:0000256" key="17">
    <source>
        <dbReference type="ARBA" id="ARBA00048623"/>
    </source>
</evidence>
<evidence type="ECO:0000256" key="11">
    <source>
        <dbReference type="ARBA" id="ARBA00022842"/>
    </source>
</evidence>
<comment type="subcellular location">
    <subcellularLocation>
        <location evidence="2 19">Cell membrane</location>
        <topology evidence="2 19">Multi-pass membrane protein</topology>
    </subcellularLocation>
</comment>
<dbReference type="GO" id="GO:0051073">
    <property type="term" value="F:adenosylcobinamide-GDP ribazoletransferase activity"/>
    <property type="evidence" value="ECO:0007669"/>
    <property type="project" value="UniProtKB-UniRule"/>
</dbReference>
<organism evidence="20 21">
    <name type="scientific">Thalassotalea piscium</name>
    <dbReference type="NCBI Taxonomy" id="1230533"/>
    <lineage>
        <taxon>Bacteria</taxon>
        <taxon>Pseudomonadati</taxon>
        <taxon>Pseudomonadota</taxon>
        <taxon>Gammaproteobacteria</taxon>
        <taxon>Alteromonadales</taxon>
        <taxon>Colwelliaceae</taxon>
        <taxon>Thalassotalea</taxon>
    </lineage>
</organism>
<evidence type="ECO:0000256" key="7">
    <source>
        <dbReference type="ARBA" id="ARBA00022475"/>
    </source>
</evidence>
<keyword evidence="11 19" id="KW-0460">Magnesium</keyword>
<keyword evidence="21" id="KW-1185">Reference proteome</keyword>
<comment type="catalytic activity">
    <reaction evidence="17 19">
        <text>alpha-ribazole + adenosylcob(III)inamide-GDP = adenosylcob(III)alamin + GMP + H(+)</text>
        <dbReference type="Rhea" id="RHEA:16049"/>
        <dbReference type="ChEBI" id="CHEBI:10329"/>
        <dbReference type="ChEBI" id="CHEBI:15378"/>
        <dbReference type="ChEBI" id="CHEBI:18408"/>
        <dbReference type="ChEBI" id="CHEBI:58115"/>
        <dbReference type="ChEBI" id="CHEBI:60487"/>
        <dbReference type="EC" id="2.7.8.26"/>
    </reaction>
</comment>
<accession>A0A7X0NK90</accession>
<dbReference type="EMBL" id="JACHHU010000042">
    <property type="protein sequence ID" value="MBB6544983.1"/>
    <property type="molecule type" value="Genomic_DNA"/>
</dbReference>
<feature type="transmembrane region" description="Helical" evidence="19">
    <location>
        <begin position="191"/>
        <end position="209"/>
    </location>
</feature>
<feature type="transmembrane region" description="Helical" evidence="19">
    <location>
        <begin position="74"/>
        <end position="92"/>
    </location>
</feature>
<evidence type="ECO:0000256" key="12">
    <source>
        <dbReference type="ARBA" id="ARBA00022989"/>
    </source>
</evidence>
<dbReference type="GO" id="GO:0008818">
    <property type="term" value="F:cobalamin 5'-phosphate synthase activity"/>
    <property type="evidence" value="ECO:0007669"/>
    <property type="project" value="UniProtKB-UniRule"/>
</dbReference>
<evidence type="ECO:0000256" key="2">
    <source>
        <dbReference type="ARBA" id="ARBA00004651"/>
    </source>
</evidence>
<dbReference type="PANTHER" id="PTHR34148:SF1">
    <property type="entry name" value="ADENOSYLCOBINAMIDE-GDP RIBAZOLETRANSFERASE"/>
    <property type="match status" value="1"/>
</dbReference>
<keyword evidence="8 19" id="KW-0169">Cobalamin biosynthesis</keyword>
<feature type="transmembrane region" description="Helical" evidence="19">
    <location>
        <begin position="215"/>
        <end position="233"/>
    </location>
</feature>
<dbReference type="PANTHER" id="PTHR34148">
    <property type="entry name" value="ADENOSYLCOBINAMIDE-GDP RIBAZOLETRANSFERASE"/>
    <property type="match status" value="1"/>
</dbReference>
<evidence type="ECO:0000256" key="5">
    <source>
        <dbReference type="ARBA" id="ARBA00013200"/>
    </source>
</evidence>
<evidence type="ECO:0000256" key="9">
    <source>
        <dbReference type="ARBA" id="ARBA00022679"/>
    </source>
</evidence>
<keyword evidence="10 19" id="KW-0812">Transmembrane</keyword>
<keyword evidence="13 19" id="KW-0472">Membrane</keyword>
<evidence type="ECO:0000256" key="15">
    <source>
        <dbReference type="ARBA" id="ARBA00032605"/>
    </source>
</evidence>
<evidence type="ECO:0000256" key="3">
    <source>
        <dbReference type="ARBA" id="ARBA00004663"/>
    </source>
</evidence>
<dbReference type="InterPro" id="IPR003805">
    <property type="entry name" value="CobS"/>
</dbReference>
<feature type="transmembrane region" description="Helical" evidence="19">
    <location>
        <begin position="122"/>
        <end position="144"/>
    </location>
</feature>
<sequence length="285" mass="31627">MTFPSLNGLIKRSIGEWQLFCLSVMFFTRFPVPQSTPYSEALMNKSNRYFPLVGFLLALLLCVLYVIFNAILPLDVTVVLIVIASLLFTGAFHEDGLADMADGIGGGLTVERRLSIMKDSRIGTYGTVSLVLSLLLKFVLLLALAEHQLFIPSLLIAYTVSRALAATIIVNTNYVTDDSESKSKPLASQQSATELLFVIASGLLTLLMLINEPWFFTFLISLVAVLVLFRFFFRHWLIKRIGGFTGDCLGAGQQMSELLIYLTLLAVYQAYLSEKLPLLSSLVEF</sequence>
<evidence type="ECO:0000256" key="8">
    <source>
        <dbReference type="ARBA" id="ARBA00022573"/>
    </source>
</evidence>
<gene>
    <name evidence="19" type="primary">cobS</name>
    <name evidence="20" type="ORF">HNQ55_003519</name>
</gene>
<keyword evidence="12 19" id="KW-1133">Transmembrane helix</keyword>
<dbReference type="Proteomes" id="UP000537141">
    <property type="component" value="Unassembled WGS sequence"/>
</dbReference>
<dbReference type="GO" id="GO:0009236">
    <property type="term" value="P:cobalamin biosynthetic process"/>
    <property type="evidence" value="ECO:0007669"/>
    <property type="project" value="UniProtKB-UniRule"/>
</dbReference>
<evidence type="ECO:0000256" key="4">
    <source>
        <dbReference type="ARBA" id="ARBA00010561"/>
    </source>
</evidence>
<evidence type="ECO:0000256" key="18">
    <source>
        <dbReference type="ARBA" id="ARBA00049504"/>
    </source>
</evidence>
<comment type="pathway">
    <text evidence="3 19">Cofactor biosynthesis; adenosylcobalamin biosynthesis; adenosylcobalamin from cob(II)yrinate a,c-diamide: step 7/7.</text>
</comment>
<evidence type="ECO:0000256" key="13">
    <source>
        <dbReference type="ARBA" id="ARBA00023136"/>
    </source>
</evidence>
<keyword evidence="7 19" id="KW-1003">Cell membrane</keyword>